<organism evidence="12 13">
    <name type="scientific">Hominilimicola fabiformis</name>
    <dbReference type="NCBI Taxonomy" id="2885356"/>
    <lineage>
        <taxon>Bacteria</taxon>
        <taxon>Bacillati</taxon>
        <taxon>Bacillota</taxon>
        <taxon>Clostridia</taxon>
        <taxon>Eubacteriales</taxon>
        <taxon>Oscillospiraceae</taxon>
        <taxon>Hominilimicola</taxon>
    </lineage>
</organism>
<keyword evidence="7" id="KW-0597">Phosphoprotein</keyword>
<dbReference type="CDD" id="cd05292">
    <property type="entry name" value="LDH_2"/>
    <property type="match status" value="1"/>
</dbReference>
<dbReference type="SUPFAM" id="SSF51735">
    <property type="entry name" value="NAD(P)-binding Rossmann-fold domains"/>
    <property type="match status" value="1"/>
</dbReference>
<comment type="pathway">
    <text evidence="1 7">Fermentation; pyruvate fermentation to lactate; (S)-lactate from pyruvate: step 1/1.</text>
</comment>
<dbReference type="InterPro" id="IPR036291">
    <property type="entry name" value="NAD(P)-bd_dom_sf"/>
</dbReference>
<evidence type="ECO:0000256" key="4">
    <source>
        <dbReference type="ARBA" id="ARBA00023002"/>
    </source>
</evidence>
<feature type="binding site" evidence="7">
    <location>
        <begin position="149"/>
        <end position="152"/>
    </location>
    <ligand>
        <name>substrate</name>
    </ligand>
</feature>
<dbReference type="FunFam" id="3.40.50.720:FF:000018">
    <property type="entry name" value="Malate dehydrogenase"/>
    <property type="match status" value="1"/>
</dbReference>
<dbReference type="RefSeq" id="WP_308456634.1">
    <property type="nucleotide sequence ID" value="NZ_JAJEQM010000012.1"/>
</dbReference>
<dbReference type="PANTHER" id="PTHR43128:SF16">
    <property type="entry name" value="L-LACTATE DEHYDROGENASE"/>
    <property type="match status" value="1"/>
</dbReference>
<dbReference type="InterPro" id="IPR018177">
    <property type="entry name" value="L-lactate_DH_AS"/>
</dbReference>
<reference evidence="12 13" key="1">
    <citation type="submission" date="2021-10" db="EMBL/GenBank/DDBJ databases">
        <title>Anaerobic single-cell dispensing facilitates the cultivation of human gut bacteria.</title>
        <authorList>
            <person name="Afrizal A."/>
        </authorList>
    </citation>
    <scope>NUCLEOTIDE SEQUENCE [LARGE SCALE GENOMIC DNA]</scope>
    <source>
        <strain evidence="12 13">CLA-AA-H232</strain>
    </source>
</reference>
<dbReference type="GO" id="GO:0006096">
    <property type="term" value="P:glycolytic process"/>
    <property type="evidence" value="ECO:0007669"/>
    <property type="project" value="UniProtKB-UniRule"/>
</dbReference>
<feature type="binding site" evidence="7">
    <location>
        <position position="14"/>
    </location>
    <ligand>
        <name>NAD(+)</name>
        <dbReference type="ChEBI" id="CHEBI:57540"/>
    </ligand>
</feature>
<keyword evidence="13" id="KW-1185">Reference proteome</keyword>
<dbReference type="InterPro" id="IPR022383">
    <property type="entry name" value="Lactate/malate_DH_C"/>
</dbReference>
<evidence type="ECO:0000259" key="10">
    <source>
        <dbReference type="Pfam" id="PF00056"/>
    </source>
</evidence>
<feature type="binding site" evidence="7">
    <location>
        <position position="169"/>
    </location>
    <ligand>
        <name>beta-D-fructose 1,6-bisphosphate</name>
        <dbReference type="ChEBI" id="CHEBI:32966"/>
        <note>allosteric activator</note>
    </ligand>
</feature>
<dbReference type="GO" id="GO:0005737">
    <property type="term" value="C:cytoplasm"/>
    <property type="evidence" value="ECO:0007669"/>
    <property type="project" value="UniProtKB-SubCell"/>
</dbReference>
<feature type="binding site" evidence="9">
    <location>
        <begin position="10"/>
        <end position="15"/>
    </location>
    <ligand>
        <name>NAD(+)</name>
        <dbReference type="ChEBI" id="CHEBI:57540"/>
    </ligand>
</feature>
<comment type="activity regulation">
    <text evidence="7">Allosterically activated by fructose 1,6-bisphosphate (FBP).</text>
</comment>
<comment type="subunit">
    <text evidence="7">Homotetramer.</text>
</comment>
<feature type="modified residue" description="Phosphotyrosine" evidence="7">
    <location>
        <position position="221"/>
    </location>
</feature>
<dbReference type="PANTHER" id="PTHR43128">
    <property type="entry name" value="L-2-HYDROXYCARBOXYLATE DEHYDROGENASE (NAD(P)(+))"/>
    <property type="match status" value="1"/>
</dbReference>
<dbReference type="InterPro" id="IPR001236">
    <property type="entry name" value="Lactate/malate_DH_N"/>
</dbReference>
<dbReference type="NCBIfam" id="NF000824">
    <property type="entry name" value="PRK00066.1"/>
    <property type="match status" value="1"/>
</dbReference>
<accession>A0AAE3J9S8</accession>
<evidence type="ECO:0000313" key="12">
    <source>
        <dbReference type="EMBL" id="MCC2210984.1"/>
    </source>
</evidence>
<evidence type="ECO:0000256" key="6">
    <source>
        <dbReference type="ARBA" id="ARBA00049258"/>
    </source>
</evidence>
<dbReference type="PIRSF" id="PIRSF000102">
    <property type="entry name" value="Lac_mal_DH"/>
    <property type="match status" value="1"/>
</dbReference>
<dbReference type="Gene3D" id="3.40.50.720">
    <property type="entry name" value="NAD(P)-binding Rossmann-like Domain"/>
    <property type="match status" value="1"/>
</dbReference>
<evidence type="ECO:0000256" key="5">
    <source>
        <dbReference type="ARBA" id="ARBA00023027"/>
    </source>
</evidence>
<feature type="binding site" evidence="7">
    <location>
        <position position="230"/>
    </location>
    <ligand>
        <name>substrate</name>
    </ligand>
</feature>
<dbReference type="Gene3D" id="3.90.110.10">
    <property type="entry name" value="Lactate dehydrogenase/glycoside hydrolase, family 4, C-terminal"/>
    <property type="match status" value="1"/>
</dbReference>
<evidence type="ECO:0000256" key="7">
    <source>
        <dbReference type="HAMAP-Rule" id="MF_00488"/>
    </source>
</evidence>
<keyword evidence="7" id="KW-0963">Cytoplasm</keyword>
<feature type="binding site" evidence="7">
    <location>
        <position position="101"/>
    </location>
    <ligand>
        <name>NAD(+)</name>
        <dbReference type="ChEBI" id="CHEBI:57540"/>
    </ligand>
</feature>
<comment type="function">
    <text evidence="7">Catalyzes the conversion of lactate to pyruvate.</text>
</comment>
<evidence type="ECO:0000256" key="1">
    <source>
        <dbReference type="ARBA" id="ARBA00004843"/>
    </source>
</evidence>
<feature type="domain" description="Lactate/malate dehydrogenase N-terminal" evidence="10">
    <location>
        <begin position="5"/>
        <end position="143"/>
    </location>
</feature>
<dbReference type="HAMAP" id="MF_00488">
    <property type="entry name" value="Lactate_dehydrog"/>
    <property type="match status" value="1"/>
</dbReference>
<dbReference type="NCBIfam" id="NF004863">
    <property type="entry name" value="PRK06223.1"/>
    <property type="match status" value="1"/>
</dbReference>
<protein>
    <recommendedName>
        <fullName evidence="3 7">L-lactate dehydrogenase</fullName>
        <shortName evidence="7">L-LDH</shortName>
        <ecNumber evidence="3 7">1.1.1.27</ecNumber>
    </recommendedName>
</protein>
<dbReference type="Pfam" id="PF02866">
    <property type="entry name" value="Ldh_1_C"/>
    <property type="match status" value="1"/>
</dbReference>
<feature type="binding site" evidence="7">
    <location>
        <position position="88"/>
    </location>
    <ligand>
        <name>substrate</name>
    </ligand>
</feature>
<feature type="binding site" evidence="9">
    <location>
        <position position="95"/>
    </location>
    <ligand>
        <name>NAD(+)</name>
        <dbReference type="ChEBI" id="CHEBI:57540"/>
    </ligand>
</feature>
<dbReference type="EC" id="1.1.1.27" evidence="3 7"/>
<feature type="domain" description="Lactate/malate dehydrogenase C-terminal" evidence="11">
    <location>
        <begin position="146"/>
        <end position="310"/>
    </location>
</feature>
<dbReference type="GO" id="GO:0004459">
    <property type="term" value="F:L-lactate dehydrogenase (NAD+) activity"/>
    <property type="evidence" value="ECO:0007669"/>
    <property type="project" value="UniProtKB-UniRule"/>
</dbReference>
<keyword evidence="4 7" id="KW-0560">Oxidoreductase</keyword>
<dbReference type="PRINTS" id="PR00086">
    <property type="entry name" value="LLDHDRGNASE"/>
</dbReference>
<feature type="binding site" evidence="7 9">
    <location>
        <begin position="119"/>
        <end position="121"/>
    </location>
    <ligand>
        <name>NAD(+)</name>
        <dbReference type="ChEBI" id="CHEBI:57540"/>
    </ligand>
</feature>
<dbReference type="GO" id="GO:0006089">
    <property type="term" value="P:lactate metabolic process"/>
    <property type="evidence" value="ECO:0007669"/>
    <property type="project" value="TreeGrafter"/>
</dbReference>
<keyword evidence="5 7" id="KW-0520">NAD</keyword>
<feature type="binding site" evidence="7">
    <location>
        <position position="40"/>
    </location>
    <ligand>
        <name>NAD(+)</name>
        <dbReference type="ChEBI" id="CHEBI:57540"/>
    </ligand>
</feature>
<feature type="binding site" evidence="7">
    <location>
        <begin position="79"/>
        <end position="80"/>
    </location>
    <ligand>
        <name>NAD(+)</name>
        <dbReference type="ChEBI" id="CHEBI:57540"/>
    </ligand>
</feature>
<dbReference type="SUPFAM" id="SSF56327">
    <property type="entry name" value="LDH C-terminal domain-like"/>
    <property type="match status" value="1"/>
</dbReference>
<feature type="active site" description="Proton acceptor" evidence="7 8">
    <location>
        <position position="176"/>
    </location>
</feature>
<keyword evidence="7" id="KW-0021">Allosteric enzyme</keyword>
<dbReference type="InterPro" id="IPR011304">
    <property type="entry name" value="L-lactate_DH"/>
</dbReference>
<dbReference type="PROSITE" id="PS00064">
    <property type="entry name" value="L_LDH"/>
    <property type="match status" value="1"/>
</dbReference>
<feature type="binding site" evidence="7">
    <location>
        <position position="154"/>
    </location>
    <ligand>
        <name>beta-D-fructose 1,6-bisphosphate</name>
        <dbReference type="ChEBI" id="CHEBI:32966"/>
        <note>allosteric activator</note>
    </ligand>
</feature>
<evidence type="ECO:0000256" key="2">
    <source>
        <dbReference type="ARBA" id="ARBA00006054"/>
    </source>
</evidence>
<evidence type="ECO:0000256" key="9">
    <source>
        <dbReference type="PIRSR" id="PIRSR000102-3"/>
    </source>
</evidence>
<evidence type="ECO:0000313" key="13">
    <source>
        <dbReference type="Proteomes" id="UP001198242"/>
    </source>
</evidence>
<dbReference type="Proteomes" id="UP001198242">
    <property type="component" value="Unassembled WGS sequence"/>
</dbReference>
<dbReference type="InterPro" id="IPR001557">
    <property type="entry name" value="L-lactate/malate_DH"/>
</dbReference>
<evidence type="ECO:0000259" key="11">
    <source>
        <dbReference type="Pfam" id="PF02866"/>
    </source>
</evidence>
<comment type="caution">
    <text evidence="7">Lacks conserved residue(s) required for the propagation of feature annotation.</text>
</comment>
<dbReference type="Pfam" id="PF00056">
    <property type="entry name" value="Ldh_1_N"/>
    <property type="match status" value="1"/>
</dbReference>
<dbReference type="InterPro" id="IPR015955">
    <property type="entry name" value="Lactate_DH/Glyco_Ohase_4_C"/>
</dbReference>
<feature type="binding site" evidence="7 9">
    <location>
        <position position="35"/>
    </location>
    <ligand>
        <name>NAD(+)</name>
        <dbReference type="ChEBI" id="CHEBI:57540"/>
    </ligand>
</feature>
<proteinExistence type="inferred from homology"/>
<gene>
    <name evidence="7" type="primary">ldh</name>
    <name evidence="12" type="ORF">LKE05_09315</name>
</gene>
<comment type="similarity">
    <text evidence="2 7">Belongs to the LDH/MDH superfamily. LDH family.</text>
</comment>
<evidence type="ECO:0000256" key="3">
    <source>
        <dbReference type="ARBA" id="ARBA00012967"/>
    </source>
</evidence>
<dbReference type="EMBL" id="JAJEQM010000012">
    <property type="protein sequence ID" value="MCC2210984.1"/>
    <property type="molecule type" value="Genomic_DNA"/>
</dbReference>
<comment type="catalytic activity">
    <reaction evidence="6 7">
        <text>(S)-lactate + NAD(+) = pyruvate + NADH + H(+)</text>
        <dbReference type="Rhea" id="RHEA:23444"/>
        <dbReference type="ChEBI" id="CHEBI:15361"/>
        <dbReference type="ChEBI" id="CHEBI:15378"/>
        <dbReference type="ChEBI" id="CHEBI:16651"/>
        <dbReference type="ChEBI" id="CHEBI:57540"/>
        <dbReference type="ChEBI" id="CHEBI:57945"/>
        <dbReference type="EC" id="1.1.1.27"/>
    </reaction>
</comment>
<feature type="binding site" evidence="7">
    <location>
        <begin position="121"/>
        <end position="124"/>
    </location>
    <ligand>
        <name>substrate</name>
    </ligand>
</feature>
<feature type="binding site" evidence="7">
    <location>
        <position position="144"/>
    </location>
    <ligand>
        <name>NAD(+)</name>
        <dbReference type="ChEBI" id="CHEBI:57540"/>
    </ligand>
</feature>
<comment type="caution">
    <text evidence="12">The sequence shown here is derived from an EMBL/GenBank/DDBJ whole genome shotgun (WGS) entry which is preliminary data.</text>
</comment>
<evidence type="ECO:0000256" key="8">
    <source>
        <dbReference type="PIRSR" id="PIRSR000102-1"/>
    </source>
</evidence>
<dbReference type="NCBIfam" id="TIGR01771">
    <property type="entry name" value="L-LDH-NAD"/>
    <property type="match status" value="1"/>
</dbReference>
<comment type="subcellular location">
    <subcellularLocation>
        <location evidence="7">Cytoplasm</location>
    </subcellularLocation>
</comment>
<sequence>MLRGKIVVVGAGFVGSTTAYTIMLDGFFREIVLIDVNKDKADGDALDMAHGTSFLKPVSVYSGDWKDCADADIVVITAGVNQKVGETRIDLLKRNTEIFKSIVENVMKYAPTDVILLTVTNPVDILTYVTYKLSGLPKQQIIGSGTVLDTSRLKYLISKHTGIDARYCHTYIIGEHGDSEVAAWSITNIAGMSMKSFFEHYGKCTDEDLQAMYSEVKNSAYEIIQKKGATYYAIATAVARIVECISGGENSVLTISSVLNGEYGIEDISLSVPTQVSGYGVERILDVPFNEIELQGLRSSAKTLKDSLKSIGF</sequence>
<name>A0AAE3J9S8_9FIRM</name>
<dbReference type="AlphaFoldDB" id="A0AAE3J9S8"/>
<feature type="binding site" evidence="7">
    <location>
        <position position="82"/>
    </location>
    <ligand>
        <name>substrate</name>
    </ligand>
</feature>